<reference evidence="4 5" key="1">
    <citation type="submission" date="2018-03" db="EMBL/GenBank/DDBJ databases">
        <title>Genome sequencing of Melaminivora sp.</title>
        <authorList>
            <person name="Kim S.-J."/>
            <person name="Heo J."/>
            <person name="Ahn J.-H."/>
            <person name="Kwon S.-W."/>
        </authorList>
    </citation>
    <scope>NUCLEOTIDE SEQUENCE [LARGE SCALE GENOMIC DNA]</scope>
    <source>
        <strain evidence="4 5">SC2-9</strain>
    </source>
</reference>
<evidence type="ECO:0000256" key="2">
    <source>
        <dbReference type="ARBA" id="ARBA00022729"/>
    </source>
</evidence>
<name>A0A2R3QB33_9BURK</name>
<dbReference type="InterPro" id="IPR028082">
    <property type="entry name" value="Peripla_BP_I"/>
</dbReference>
<dbReference type="PANTHER" id="PTHR47235:SF1">
    <property type="entry name" value="BLR6548 PROTEIN"/>
    <property type="match status" value="1"/>
</dbReference>
<keyword evidence="2" id="KW-0732">Signal</keyword>
<sequence length="395" mass="41751">MNQQDRVSASALRPAALGRRRFGAGLAALLLAGQAPALRAQGAERIVLGQSAALTGPSGELGVQFRAGAMLVFDQVNAQGGVARRAIELRSLDDGYEPERCAENTRRLIADDVFALFGYIGTPTSLAALPLFTQARVPYFAPFTGAMALRRPLRRLIFHVRASYDDETELMVRQLTHLGLNRIGVFHQDDTYGQAGLDGVTRALAARQLKPAITAKVQRNSVDVAGAVAQMRQAWPEAIVQVSTYASCAAFVRAARKAGFGGVFYNVSFVGTQALADALGADGAGVVVSQVVPSPYSPTRQITREFHEAIKRGGGAVRPNYSSLEGYIAARVLVEGLRGASAQGGGRPTREGLIAALEGMDASVGGFAVAFSGASHEGSRFVEMSMLTGDGRVRT</sequence>
<evidence type="ECO:0000313" key="4">
    <source>
        <dbReference type="EMBL" id="AVO48992.1"/>
    </source>
</evidence>
<comment type="similarity">
    <text evidence="1">Belongs to the leucine-binding protein family.</text>
</comment>
<feature type="domain" description="Leucine-binding protein" evidence="3">
    <location>
        <begin position="47"/>
        <end position="379"/>
    </location>
</feature>
<dbReference type="KEGG" id="mela:C6568_06800"/>
<dbReference type="SUPFAM" id="SSF53822">
    <property type="entry name" value="Periplasmic binding protein-like I"/>
    <property type="match status" value="1"/>
</dbReference>
<dbReference type="RefSeq" id="WP_106683430.1">
    <property type="nucleotide sequence ID" value="NZ_CP027667.1"/>
</dbReference>
<dbReference type="PANTHER" id="PTHR47235">
    <property type="entry name" value="BLR6548 PROTEIN"/>
    <property type="match status" value="1"/>
</dbReference>
<dbReference type="AlphaFoldDB" id="A0A2R3QB33"/>
<dbReference type="CDD" id="cd19978">
    <property type="entry name" value="PBP1_ABC_ligand_binding-like"/>
    <property type="match status" value="1"/>
</dbReference>
<keyword evidence="5" id="KW-1185">Reference proteome</keyword>
<evidence type="ECO:0000256" key="1">
    <source>
        <dbReference type="ARBA" id="ARBA00010062"/>
    </source>
</evidence>
<gene>
    <name evidence="4" type="ORF">C6568_06800</name>
</gene>
<dbReference type="OrthoDB" id="9777352at2"/>
<proteinExistence type="inferred from homology"/>
<dbReference type="Pfam" id="PF13458">
    <property type="entry name" value="Peripla_BP_6"/>
    <property type="match status" value="1"/>
</dbReference>
<dbReference type="Proteomes" id="UP000237925">
    <property type="component" value="Chromosome"/>
</dbReference>
<dbReference type="InterPro" id="IPR028081">
    <property type="entry name" value="Leu-bd"/>
</dbReference>
<dbReference type="EMBL" id="CP027667">
    <property type="protein sequence ID" value="AVO48992.1"/>
    <property type="molecule type" value="Genomic_DNA"/>
</dbReference>
<evidence type="ECO:0000259" key="3">
    <source>
        <dbReference type="Pfam" id="PF13458"/>
    </source>
</evidence>
<evidence type="ECO:0000313" key="5">
    <source>
        <dbReference type="Proteomes" id="UP000237925"/>
    </source>
</evidence>
<accession>A0A2R3QB33</accession>
<dbReference type="Gene3D" id="3.40.50.2300">
    <property type="match status" value="2"/>
</dbReference>
<organism evidence="4 5">
    <name type="scientific">Melaminivora suipulveris</name>
    <dbReference type="NCBI Taxonomy" id="2109913"/>
    <lineage>
        <taxon>Bacteria</taxon>
        <taxon>Pseudomonadati</taxon>
        <taxon>Pseudomonadota</taxon>
        <taxon>Betaproteobacteria</taxon>
        <taxon>Burkholderiales</taxon>
        <taxon>Comamonadaceae</taxon>
        <taxon>Melaminivora</taxon>
    </lineage>
</organism>
<protein>
    <submittedName>
        <fullName evidence="4">ABC transporter permease</fullName>
    </submittedName>
</protein>